<reference evidence="1 2" key="1">
    <citation type="submission" date="2018-04" db="EMBL/GenBank/DDBJ databases">
        <title>Genomic Encyclopedia of Archaeal and Bacterial Type Strains, Phase II (KMG-II): from individual species to whole genera.</title>
        <authorList>
            <person name="Goeker M."/>
        </authorList>
    </citation>
    <scope>NUCLEOTIDE SEQUENCE [LARGE SCALE GENOMIC DNA]</scope>
    <source>
        <strain evidence="1 2">DSM 19783</strain>
    </source>
</reference>
<keyword evidence="2" id="KW-1185">Reference proteome</keyword>
<comment type="caution">
    <text evidence="1">The sequence shown here is derived from an EMBL/GenBank/DDBJ whole genome shotgun (WGS) entry which is preliminary data.</text>
</comment>
<gene>
    <name evidence="1" type="ORF">C8N38_11376</name>
</gene>
<sequence length="155" mass="16211">MARNNPHDSIQDAVYRAYEAAGGLKATSGILNLAMSTLSSFSEPPGSGKRSGGLGINYAHALSDARPEAAAVFARHFAALAGGVFQLIHTDPKITSLLSHCGIVAKECGEAQAALIRAAESASAKNYETAEKECEEARNAVDEVIAIIRKQRGTA</sequence>
<dbReference type="Proteomes" id="UP000244037">
    <property type="component" value="Unassembled WGS sequence"/>
</dbReference>
<name>A0A8E3AQL7_9RHOB</name>
<protein>
    <submittedName>
        <fullName evidence="1">Uncharacterized protein</fullName>
    </submittedName>
</protein>
<evidence type="ECO:0000313" key="2">
    <source>
        <dbReference type="Proteomes" id="UP000244037"/>
    </source>
</evidence>
<organism evidence="1 2">
    <name type="scientific">Rhodovulum kholense</name>
    <dbReference type="NCBI Taxonomy" id="453584"/>
    <lineage>
        <taxon>Bacteria</taxon>
        <taxon>Pseudomonadati</taxon>
        <taxon>Pseudomonadota</taxon>
        <taxon>Alphaproteobacteria</taxon>
        <taxon>Rhodobacterales</taxon>
        <taxon>Paracoccaceae</taxon>
        <taxon>Rhodovulum</taxon>
    </lineage>
</organism>
<proteinExistence type="predicted"/>
<dbReference type="RefSeq" id="WP_108028126.1">
    <property type="nucleotide sequence ID" value="NZ_QAYC01000013.1"/>
</dbReference>
<dbReference type="OrthoDB" id="7873964at2"/>
<dbReference type="AlphaFoldDB" id="A0A8E3AQL7"/>
<evidence type="ECO:0000313" key="1">
    <source>
        <dbReference type="EMBL" id="PTW45675.1"/>
    </source>
</evidence>
<accession>A0A8E3AQL7</accession>
<dbReference type="EMBL" id="QAYC01000013">
    <property type="protein sequence ID" value="PTW45675.1"/>
    <property type="molecule type" value="Genomic_DNA"/>
</dbReference>